<dbReference type="AlphaFoldDB" id="J4GNM0"/>
<dbReference type="InParanoid" id="J4GNM0"/>
<dbReference type="SMART" id="SM00355">
    <property type="entry name" value="ZnF_C2H2"/>
    <property type="match status" value="2"/>
</dbReference>
<dbReference type="OrthoDB" id="8117402at2759"/>
<feature type="domain" description="C2H2-type" evidence="6">
    <location>
        <begin position="324"/>
        <end position="354"/>
    </location>
</feature>
<dbReference type="GeneID" id="24096536"/>
<dbReference type="PANTHER" id="PTHR23235:SF120">
    <property type="entry name" value="KRUPPEL-LIKE FACTOR 15"/>
    <property type="match status" value="1"/>
</dbReference>
<dbReference type="InterPro" id="IPR036236">
    <property type="entry name" value="Znf_C2H2_sf"/>
</dbReference>
<keyword evidence="2 4" id="KW-0863">Zinc-finger</keyword>
<evidence type="ECO:0000313" key="8">
    <source>
        <dbReference type="Proteomes" id="UP000006352"/>
    </source>
</evidence>
<evidence type="ECO:0000256" key="3">
    <source>
        <dbReference type="ARBA" id="ARBA00022833"/>
    </source>
</evidence>
<dbReference type="SUPFAM" id="SSF57667">
    <property type="entry name" value="beta-beta-alpha zinc fingers"/>
    <property type="match status" value="1"/>
</dbReference>
<dbReference type="PROSITE" id="PS00028">
    <property type="entry name" value="ZINC_FINGER_C2H2_1"/>
    <property type="match status" value="2"/>
</dbReference>
<evidence type="ECO:0000256" key="2">
    <source>
        <dbReference type="ARBA" id="ARBA00022771"/>
    </source>
</evidence>
<evidence type="ECO:0000256" key="4">
    <source>
        <dbReference type="PROSITE-ProRule" id="PRU00042"/>
    </source>
</evidence>
<dbReference type="Proteomes" id="UP000006352">
    <property type="component" value="Unassembled WGS sequence"/>
</dbReference>
<dbReference type="FunCoup" id="J4GNM0">
    <property type="interactions" value="128"/>
</dbReference>
<sequence length="395" mass="42783">MSEQPFASYFAAPLSFPSQKDDGLAAFSLDDIDYSKQSLDFLHFGTGTNGILAPHPDQFESELDSSLAAFDAELSLLPIETGTSDIFNFLRSDTPTCGPPSSFTVSSESVSGYDSGYADSLSAYSESFYNLQAQSPTPNYPASNYSYTQELDMDFKRLGLPTAAEDHKAYPTMPSSPSIRSSPGNIPNIAHYSPQTSFSSPRGSFSDYEPAQPQQVRLSSSAASDYYPQAQVAQVSKAFNYSVGTMGQSTVAPANVSSQVPAVPSVPGITSNHPQAAVARRIPEEMQLDPKKKYQCPSCPRAFARAYNLKTHIQTHDPNRSKPYACHHKNCGRSFSRKHDLTRHLVSIHRTDSVSATSSGSARSIGVDKGPRGWCDSCGKGWVGKEEGCDCDDVK</sequence>
<dbReference type="PROSITE" id="PS50157">
    <property type="entry name" value="ZINC_FINGER_C2H2_2"/>
    <property type="match status" value="2"/>
</dbReference>
<name>J4GNM0_9APHY</name>
<dbReference type="EMBL" id="HE797042">
    <property type="protein sequence ID" value="CCM01625.1"/>
    <property type="molecule type" value="Genomic_DNA"/>
</dbReference>
<proteinExistence type="predicted"/>
<dbReference type="Gene3D" id="3.30.160.60">
    <property type="entry name" value="Classic Zinc Finger"/>
    <property type="match status" value="2"/>
</dbReference>
<dbReference type="RefSeq" id="XP_012180908.1">
    <property type="nucleotide sequence ID" value="XM_012325518.1"/>
</dbReference>
<keyword evidence="1" id="KW-0479">Metal-binding</keyword>
<keyword evidence="3" id="KW-0862">Zinc</keyword>
<dbReference type="HOGENOM" id="CLU_778808_0_0_1"/>
<feature type="compositionally biased region" description="Polar residues" evidence="5">
    <location>
        <begin position="193"/>
        <end position="203"/>
    </location>
</feature>
<feature type="compositionally biased region" description="Polar residues" evidence="5">
    <location>
        <begin position="173"/>
        <end position="185"/>
    </location>
</feature>
<evidence type="ECO:0000256" key="1">
    <source>
        <dbReference type="ARBA" id="ARBA00022723"/>
    </source>
</evidence>
<dbReference type="Pfam" id="PF00096">
    <property type="entry name" value="zf-C2H2"/>
    <property type="match status" value="2"/>
</dbReference>
<feature type="domain" description="C2H2-type" evidence="6">
    <location>
        <begin position="294"/>
        <end position="321"/>
    </location>
</feature>
<dbReference type="PANTHER" id="PTHR23235">
    <property type="entry name" value="KRUEPPEL-LIKE TRANSCRIPTION FACTOR"/>
    <property type="match status" value="1"/>
</dbReference>
<dbReference type="GO" id="GO:0008270">
    <property type="term" value="F:zinc ion binding"/>
    <property type="evidence" value="ECO:0007669"/>
    <property type="project" value="UniProtKB-KW"/>
</dbReference>
<dbReference type="InterPro" id="IPR013087">
    <property type="entry name" value="Znf_C2H2_type"/>
</dbReference>
<dbReference type="STRING" id="599839.J4GNM0"/>
<dbReference type="GO" id="GO:0000981">
    <property type="term" value="F:DNA-binding transcription factor activity, RNA polymerase II-specific"/>
    <property type="evidence" value="ECO:0007669"/>
    <property type="project" value="TreeGrafter"/>
</dbReference>
<organism evidence="7 8">
    <name type="scientific">Fibroporia radiculosa</name>
    <dbReference type="NCBI Taxonomy" id="599839"/>
    <lineage>
        <taxon>Eukaryota</taxon>
        <taxon>Fungi</taxon>
        <taxon>Dikarya</taxon>
        <taxon>Basidiomycota</taxon>
        <taxon>Agaricomycotina</taxon>
        <taxon>Agaricomycetes</taxon>
        <taxon>Polyporales</taxon>
        <taxon>Fibroporiaceae</taxon>
        <taxon>Fibroporia</taxon>
    </lineage>
</organism>
<evidence type="ECO:0000256" key="5">
    <source>
        <dbReference type="SAM" id="MobiDB-lite"/>
    </source>
</evidence>
<keyword evidence="8" id="KW-1185">Reference proteome</keyword>
<reference evidence="7 8" key="1">
    <citation type="journal article" date="2012" name="Appl. Environ. Microbiol.">
        <title>Short-read sequencing for genomic analysis of the brown rot fungus Fibroporia radiculosa.</title>
        <authorList>
            <person name="Tang J.D."/>
            <person name="Perkins A.D."/>
            <person name="Sonstegard T.S."/>
            <person name="Schroeder S.G."/>
            <person name="Burgess S.C."/>
            <person name="Diehl S.V."/>
        </authorList>
    </citation>
    <scope>NUCLEOTIDE SEQUENCE [LARGE SCALE GENOMIC DNA]</scope>
    <source>
        <strain evidence="7 8">TFFH 294</strain>
    </source>
</reference>
<dbReference type="GO" id="GO:0000978">
    <property type="term" value="F:RNA polymerase II cis-regulatory region sequence-specific DNA binding"/>
    <property type="evidence" value="ECO:0007669"/>
    <property type="project" value="TreeGrafter"/>
</dbReference>
<evidence type="ECO:0000313" key="7">
    <source>
        <dbReference type="EMBL" id="CCM01625.1"/>
    </source>
</evidence>
<gene>
    <name evidence="7" type="ORF">FIBRA_03686</name>
</gene>
<protein>
    <recommendedName>
        <fullName evidence="6">C2H2-type domain-containing protein</fullName>
    </recommendedName>
</protein>
<accession>J4GNM0</accession>
<evidence type="ECO:0000259" key="6">
    <source>
        <dbReference type="PROSITE" id="PS50157"/>
    </source>
</evidence>
<feature type="region of interest" description="Disordered" evidence="5">
    <location>
        <begin position="167"/>
        <end position="214"/>
    </location>
</feature>